<dbReference type="InterPro" id="IPR058240">
    <property type="entry name" value="rSAM_sf"/>
</dbReference>
<dbReference type="SUPFAM" id="SSF102114">
    <property type="entry name" value="Radical SAM enzymes"/>
    <property type="match status" value="1"/>
</dbReference>
<dbReference type="InterPro" id="IPR013785">
    <property type="entry name" value="Aldolase_TIM"/>
</dbReference>
<dbReference type="Pfam" id="PF04055">
    <property type="entry name" value="Radical_SAM"/>
    <property type="match status" value="1"/>
</dbReference>
<dbReference type="AlphaFoldDB" id="A0A7S2TSY3"/>
<dbReference type="PANTHER" id="PTHR30544">
    <property type="entry name" value="23S RRNA METHYLTRANSFERASE"/>
    <property type="match status" value="1"/>
</dbReference>
<dbReference type="InterPro" id="IPR040072">
    <property type="entry name" value="Methyltransferase_A"/>
</dbReference>
<gene>
    <name evidence="8" type="ORF">LSP00402_LOCUS11497</name>
</gene>
<evidence type="ECO:0000259" key="7">
    <source>
        <dbReference type="PROSITE" id="PS51918"/>
    </source>
</evidence>
<dbReference type="CDD" id="cd01335">
    <property type="entry name" value="Radical_SAM"/>
    <property type="match status" value="1"/>
</dbReference>
<keyword evidence="5" id="KW-0408">Iron</keyword>
<evidence type="ECO:0000256" key="4">
    <source>
        <dbReference type="ARBA" id="ARBA00022723"/>
    </source>
</evidence>
<evidence type="ECO:0000256" key="5">
    <source>
        <dbReference type="ARBA" id="ARBA00023004"/>
    </source>
</evidence>
<protein>
    <recommendedName>
        <fullName evidence="7">Radical SAM core domain-containing protein</fullName>
    </recommendedName>
</protein>
<comment type="cofactor">
    <cofactor evidence="1">
        <name>[4Fe-4S] cluster</name>
        <dbReference type="ChEBI" id="CHEBI:49883"/>
    </cofactor>
</comment>
<dbReference type="Gene3D" id="3.20.20.70">
    <property type="entry name" value="Aldolase class I"/>
    <property type="match status" value="1"/>
</dbReference>
<keyword evidence="4" id="KW-0479">Metal-binding</keyword>
<accession>A0A7S2TSY3</accession>
<dbReference type="InterPro" id="IPR007197">
    <property type="entry name" value="rSAM"/>
</dbReference>
<evidence type="ECO:0000256" key="2">
    <source>
        <dbReference type="ARBA" id="ARBA00022485"/>
    </source>
</evidence>
<name>A0A7S2TSY3_9EUKA</name>
<evidence type="ECO:0000256" key="6">
    <source>
        <dbReference type="ARBA" id="ARBA00023014"/>
    </source>
</evidence>
<feature type="domain" description="Radical SAM core" evidence="7">
    <location>
        <begin position="1"/>
        <end position="219"/>
    </location>
</feature>
<evidence type="ECO:0000256" key="3">
    <source>
        <dbReference type="ARBA" id="ARBA00022691"/>
    </source>
</evidence>
<keyword evidence="6" id="KW-0411">Iron-sulfur</keyword>
<evidence type="ECO:0000256" key="1">
    <source>
        <dbReference type="ARBA" id="ARBA00001966"/>
    </source>
</evidence>
<sequence length="236" mass="26763">MPKKILRNLTTTEILAQIMVAKESLGDFEHDDVYANRRVTHLVFMGMGEPLYNYHNLRQAIEILRENDGLRLSKRRMTVSTAGVVPGILNMVRDNLDVNLAVSLHAPNDALRSQLMDVNKLFPIKDLMEACVAFGSRPAKRITFEYVMLNGVNDRFEDAEELYQLLHENKIHSFVNLIPFNPWPGSSFSTSSNNRVHAFHRVLDEKNDPMVRCAVRWPKGRDIGAACGQLATSLQS</sequence>
<dbReference type="GO" id="GO:0051539">
    <property type="term" value="F:4 iron, 4 sulfur cluster binding"/>
    <property type="evidence" value="ECO:0007669"/>
    <property type="project" value="UniProtKB-KW"/>
</dbReference>
<dbReference type="PANTHER" id="PTHR30544:SF5">
    <property type="entry name" value="RADICAL SAM CORE DOMAIN-CONTAINING PROTEIN"/>
    <property type="match status" value="1"/>
</dbReference>
<organism evidence="8">
    <name type="scientific">Lotharella oceanica</name>
    <dbReference type="NCBI Taxonomy" id="641309"/>
    <lineage>
        <taxon>Eukaryota</taxon>
        <taxon>Sar</taxon>
        <taxon>Rhizaria</taxon>
        <taxon>Cercozoa</taxon>
        <taxon>Chlorarachniophyceae</taxon>
        <taxon>Lotharella</taxon>
    </lineage>
</organism>
<dbReference type="GO" id="GO:0003824">
    <property type="term" value="F:catalytic activity"/>
    <property type="evidence" value="ECO:0007669"/>
    <property type="project" value="InterPro"/>
</dbReference>
<dbReference type="PROSITE" id="PS51918">
    <property type="entry name" value="RADICAL_SAM"/>
    <property type="match status" value="1"/>
</dbReference>
<evidence type="ECO:0000313" key="8">
    <source>
        <dbReference type="EMBL" id="CAD9767054.1"/>
    </source>
</evidence>
<keyword evidence="2" id="KW-0004">4Fe-4S</keyword>
<keyword evidence="3" id="KW-0949">S-adenosyl-L-methionine</keyword>
<dbReference type="GO" id="GO:0046872">
    <property type="term" value="F:metal ion binding"/>
    <property type="evidence" value="ECO:0007669"/>
    <property type="project" value="UniProtKB-KW"/>
</dbReference>
<dbReference type="GO" id="GO:0070475">
    <property type="term" value="P:rRNA base methylation"/>
    <property type="evidence" value="ECO:0007669"/>
    <property type="project" value="TreeGrafter"/>
</dbReference>
<dbReference type="EMBL" id="HBHP01018496">
    <property type="protein sequence ID" value="CAD9767054.1"/>
    <property type="molecule type" value="Transcribed_RNA"/>
</dbReference>
<reference evidence="8" key="1">
    <citation type="submission" date="2021-01" db="EMBL/GenBank/DDBJ databases">
        <authorList>
            <person name="Corre E."/>
            <person name="Pelletier E."/>
            <person name="Niang G."/>
            <person name="Scheremetjew M."/>
            <person name="Finn R."/>
            <person name="Kale V."/>
            <person name="Holt S."/>
            <person name="Cochrane G."/>
            <person name="Meng A."/>
            <person name="Brown T."/>
            <person name="Cohen L."/>
        </authorList>
    </citation>
    <scope>NUCLEOTIDE SEQUENCE</scope>
    <source>
        <strain evidence="8">CCMP622</strain>
    </source>
</reference>
<proteinExistence type="predicted"/>
<dbReference type="GO" id="GO:0030488">
    <property type="term" value="P:tRNA methylation"/>
    <property type="evidence" value="ECO:0007669"/>
    <property type="project" value="TreeGrafter"/>
</dbReference>